<dbReference type="Proteomes" id="UP001218188">
    <property type="component" value="Unassembled WGS sequence"/>
</dbReference>
<dbReference type="AlphaFoldDB" id="A0AAD6T9E6"/>
<proteinExistence type="inferred from homology"/>
<dbReference type="InterPro" id="IPR003819">
    <property type="entry name" value="TauD/TfdA-like"/>
</dbReference>
<comment type="caution">
    <text evidence="7">The sequence shown here is derived from an EMBL/GenBank/DDBJ whole genome shotgun (WGS) entry which is preliminary data.</text>
</comment>
<evidence type="ECO:0000256" key="2">
    <source>
        <dbReference type="ARBA" id="ARBA00022723"/>
    </source>
</evidence>
<dbReference type="SUPFAM" id="SSF51197">
    <property type="entry name" value="Clavaminate synthase-like"/>
    <property type="match status" value="1"/>
</dbReference>
<evidence type="ECO:0000256" key="5">
    <source>
        <dbReference type="ARBA" id="ARBA00023004"/>
    </source>
</evidence>
<evidence type="ECO:0000313" key="8">
    <source>
        <dbReference type="Proteomes" id="UP001218188"/>
    </source>
</evidence>
<dbReference type="Pfam" id="PF02668">
    <property type="entry name" value="TauD"/>
    <property type="match status" value="1"/>
</dbReference>
<dbReference type="GO" id="GO:0016706">
    <property type="term" value="F:2-oxoglutarate-dependent dioxygenase activity"/>
    <property type="evidence" value="ECO:0007669"/>
    <property type="project" value="TreeGrafter"/>
</dbReference>
<evidence type="ECO:0000313" key="7">
    <source>
        <dbReference type="EMBL" id="KAJ7042289.1"/>
    </source>
</evidence>
<dbReference type="PANTHER" id="PTHR30468:SF1">
    <property type="entry name" value="ALPHA-KETOGLUTARATE-DEPENDENT SULFONATE DIOXYGENASE"/>
    <property type="match status" value="1"/>
</dbReference>
<reference evidence="7" key="1">
    <citation type="submission" date="2023-03" db="EMBL/GenBank/DDBJ databases">
        <title>Massive genome expansion in bonnet fungi (Mycena s.s.) driven by repeated elements and novel gene families across ecological guilds.</title>
        <authorList>
            <consortium name="Lawrence Berkeley National Laboratory"/>
            <person name="Harder C.B."/>
            <person name="Miyauchi S."/>
            <person name="Viragh M."/>
            <person name="Kuo A."/>
            <person name="Thoen E."/>
            <person name="Andreopoulos B."/>
            <person name="Lu D."/>
            <person name="Skrede I."/>
            <person name="Drula E."/>
            <person name="Henrissat B."/>
            <person name="Morin E."/>
            <person name="Kohler A."/>
            <person name="Barry K."/>
            <person name="LaButti K."/>
            <person name="Morin E."/>
            <person name="Salamov A."/>
            <person name="Lipzen A."/>
            <person name="Mereny Z."/>
            <person name="Hegedus B."/>
            <person name="Baldrian P."/>
            <person name="Stursova M."/>
            <person name="Weitz H."/>
            <person name="Taylor A."/>
            <person name="Grigoriev I.V."/>
            <person name="Nagy L.G."/>
            <person name="Martin F."/>
            <person name="Kauserud H."/>
        </authorList>
    </citation>
    <scope>NUCLEOTIDE SEQUENCE</scope>
    <source>
        <strain evidence="7">CBHHK200</strain>
    </source>
</reference>
<evidence type="ECO:0000256" key="1">
    <source>
        <dbReference type="ARBA" id="ARBA00005896"/>
    </source>
</evidence>
<dbReference type="GO" id="GO:0005737">
    <property type="term" value="C:cytoplasm"/>
    <property type="evidence" value="ECO:0007669"/>
    <property type="project" value="TreeGrafter"/>
</dbReference>
<dbReference type="EMBL" id="JARJCM010000013">
    <property type="protein sequence ID" value="KAJ7042289.1"/>
    <property type="molecule type" value="Genomic_DNA"/>
</dbReference>
<keyword evidence="4" id="KW-0560">Oxidoreductase</keyword>
<dbReference type="FunFam" id="3.60.130.10:FF:000003">
    <property type="entry name" value="Alpha-ketoglutarate-dependent taurine dioxygenase"/>
    <property type="match status" value="1"/>
</dbReference>
<dbReference type="InterPro" id="IPR042098">
    <property type="entry name" value="TauD-like_sf"/>
</dbReference>
<evidence type="ECO:0000256" key="4">
    <source>
        <dbReference type="ARBA" id="ARBA00023002"/>
    </source>
</evidence>
<organism evidence="7 8">
    <name type="scientific">Mycena alexandri</name>
    <dbReference type="NCBI Taxonomy" id="1745969"/>
    <lineage>
        <taxon>Eukaryota</taxon>
        <taxon>Fungi</taxon>
        <taxon>Dikarya</taxon>
        <taxon>Basidiomycota</taxon>
        <taxon>Agaricomycotina</taxon>
        <taxon>Agaricomycetes</taxon>
        <taxon>Agaricomycetidae</taxon>
        <taxon>Agaricales</taxon>
        <taxon>Marasmiineae</taxon>
        <taxon>Mycenaceae</taxon>
        <taxon>Mycena</taxon>
    </lineage>
</organism>
<keyword evidence="2" id="KW-0479">Metal-binding</keyword>
<feature type="domain" description="TauD/TfdA-like" evidence="6">
    <location>
        <begin position="76"/>
        <end position="353"/>
    </location>
</feature>
<protein>
    <recommendedName>
        <fullName evidence="6">TauD/TfdA-like domain-containing protein</fullName>
    </recommendedName>
</protein>
<keyword evidence="5" id="KW-0408">Iron</keyword>
<gene>
    <name evidence="7" type="ORF">C8F04DRAFT_1176447</name>
</gene>
<evidence type="ECO:0000259" key="6">
    <source>
        <dbReference type="Pfam" id="PF02668"/>
    </source>
</evidence>
<sequence length="362" mass="40871">MAPSVADLETPSTVDVIANLKQEVKEQVKGPSYPFYYPQWDLNEKFTPIEPFEFTDPGSRANPAKPHLLTANTTTHDISPYLGTEVTGVQISQLTPEGLDELALYTAERKVLIFRDQDFKDLGPEKQIEIVSYFGPIHKHPTSGNVKGFPEFHVVYRDADHDEHREYIGLERSSLTSWHSDISYERQTPGTTFFFILDQACIHPPAAAWDLTSSSPTTVEAYRRLSPEFQKRLEGLRAVHSGVAQADISRKRGGPVRREPIESEHPVVRVHPVTGEKALYVNPGFTRRIVGYKTEESEHLLKFLYDHIAKGSDFQIRGTYKPGTVVVWDNRLTCHSATLDFDNVLRRHAVRLTPQAEVPIAG</sequence>
<accession>A0AAD6T9E6</accession>
<dbReference type="GO" id="GO:0046872">
    <property type="term" value="F:metal ion binding"/>
    <property type="evidence" value="ECO:0007669"/>
    <property type="project" value="UniProtKB-KW"/>
</dbReference>
<evidence type="ECO:0000256" key="3">
    <source>
        <dbReference type="ARBA" id="ARBA00022964"/>
    </source>
</evidence>
<dbReference type="PANTHER" id="PTHR30468">
    <property type="entry name" value="ALPHA-KETOGLUTARATE-DEPENDENT SULFONATE DIOXYGENASE"/>
    <property type="match status" value="1"/>
</dbReference>
<dbReference type="InterPro" id="IPR051323">
    <property type="entry name" value="AtsK-like"/>
</dbReference>
<comment type="similarity">
    <text evidence="1">Belongs to the TfdA dioxygenase family.</text>
</comment>
<keyword evidence="3" id="KW-0223">Dioxygenase</keyword>
<name>A0AAD6T9E6_9AGAR</name>
<keyword evidence="8" id="KW-1185">Reference proteome</keyword>
<dbReference type="Gene3D" id="3.60.130.10">
    <property type="entry name" value="Clavaminate synthase-like"/>
    <property type="match status" value="1"/>
</dbReference>